<keyword evidence="5" id="KW-0217">Developmental protein</keyword>
<dbReference type="GO" id="GO:0007283">
    <property type="term" value="P:spermatogenesis"/>
    <property type="evidence" value="ECO:0007669"/>
    <property type="project" value="UniProtKB-KW"/>
</dbReference>
<dbReference type="CDD" id="cd21992">
    <property type="entry name" value="HMG-box_MAEL"/>
    <property type="match status" value="1"/>
</dbReference>
<keyword evidence="12" id="KW-0469">Meiosis</keyword>
<dbReference type="GO" id="GO:0005634">
    <property type="term" value="C:nucleus"/>
    <property type="evidence" value="ECO:0007669"/>
    <property type="project" value="UniProtKB-SubCell"/>
</dbReference>
<dbReference type="EMBL" id="AFYH01192952">
    <property type="status" value="NOT_ANNOTATED_CDS"/>
    <property type="molecule type" value="Genomic_DNA"/>
</dbReference>
<keyword evidence="7" id="KW-0221">Differentiation</keyword>
<dbReference type="Ensembl" id="ENSLACT00000026640.1">
    <property type="protein sequence ID" value="ENSLACP00000023276.1"/>
    <property type="gene ID" value="ENSLACG00000008630.2"/>
</dbReference>
<reference evidence="16" key="2">
    <citation type="submission" date="2025-08" db="UniProtKB">
        <authorList>
            <consortium name="Ensembl"/>
        </authorList>
    </citation>
    <scope>IDENTIFICATION</scope>
</reference>
<evidence type="ECO:0000259" key="15">
    <source>
        <dbReference type="Pfam" id="PF13017"/>
    </source>
</evidence>
<gene>
    <name evidence="16" type="primary">MAEL</name>
</gene>
<dbReference type="OrthoDB" id="24555at2759"/>
<keyword evidence="10" id="KW-0943">RNA-mediated gene silencing</keyword>
<dbReference type="GO" id="GO:0060964">
    <property type="term" value="P:regulation of miRNA-mediated gene silencing"/>
    <property type="evidence" value="ECO:0007669"/>
    <property type="project" value="InterPro"/>
</dbReference>
<reference evidence="16" key="3">
    <citation type="submission" date="2025-09" db="UniProtKB">
        <authorList>
            <consortium name="Ensembl"/>
        </authorList>
    </citation>
    <scope>IDENTIFICATION</scope>
</reference>
<dbReference type="PANTHER" id="PTHR21358:SF4">
    <property type="entry name" value="PROTEIN MAELSTROM HOMOLOG"/>
    <property type="match status" value="1"/>
</dbReference>
<evidence type="ECO:0000259" key="14">
    <source>
        <dbReference type="Pfam" id="PF09011"/>
    </source>
</evidence>
<evidence type="ECO:0000256" key="13">
    <source>
        <dbReference type="ARBA" id="ARBA00025698"/>
    </source>
</evidence>
<evidence type="ECO:0000256" key="8">
    <source>
        <dbReference type="ARBA" id="ARBA00022871"/>
    </source>
</evidence>
<evidence type="ECO:0000256" key="1">
    <source>
        <dbReference type="ARBA" id="ARBA00004123"/>
    </source>
</evidence>
<dbReference type="eggNOG" id="ENOG502QTQB">
    <property type="taxonomic scope" value="Eukaryota"/>
</dbReference>
<evidence type="ECO:0000256" key="5">
    <source>
        <dbReference type="ARBA" id="ARBA00022473"/>
    </source>
</evidence>
<evidence type="ECO:0000256" key="4">
    <source>
        <dbReference type="ARBA" id="ARBA00021076"/>
    </source>
</evidence>
<evidence type="ECO:0000313" key="16">
    <source>
        <dbReference type="Ensembl" id="ENSLACP00000023276.1"/>
    </source>
</evidence>
<organism evidence="16 17">
    <name type="scientific">Latimeria chalumnae</name>
    <name type="common">Coelacanth</name>
    <dbReference type="NCBI Taxonomy" id="7897"/>
    <lineage>
        <taxon>Eukaryota</taxon>
        <taxon>Metazoa</taxon>
        <taxon>Chordata</taxon>
        <taxon>Craniata</taxon>
        <taxon>Vertebrata</taxon>
        <taxon>Euteleostomi</taxon>
        <taxon>Coelacanthiformes</taxon>
        <taxon>Coelacanthidae</taxon>
        <taxon>Latimeria</taxon>
    </lineage>
</organism>
<dbReference type="OMA" id="KHEIFDH"/>
<dbReference type="InterPro" id="IPR039259">
    <property type="entry name" value="Protein_maelstrom"/>
</dbReference>
<dbReference type="GeneTree" id="ENSGT00390000003645"/>
<feature type="domain" description="Maelstrom" evidence="15">
    <location>
        <begin position="143"/>
        <end position="343"/>
    </location>
</feature>
<accession>M3XKM0</accession>
<evidence type="ECO:0000256" key="2">
    <source>
        <dbReference type="ARBA" id="ARBA00004496"/>
    </source>
</evidence>
<dbReference type="Pfam" id="PF09011">
    <property type="entry name" value="HMG_box_2"/>
    <property type="match status" value="1"/>
</dbReference>
<sequence length="427" mass="47589">MPNSKRGRNAYFFFVLEQLPELRRRGLPVAGVKDAIPLCSHDWGLLAPEEKERYAEKARQWRSGSPLSNKIPLVKKGQLSSSKVGTLIQQTPTEPAGSSVPLCTENKMLPPSNVSPVWSKNHAVLGETFYFLEILCHGELPSCCSQRFLLCEIGCVKYSLQDGILEAFHRFIDPGEIPRGFRYHCQAASDATHKIPIASFELADGDYQKLFQDLCNFIRPSPGVWPPVYVKSSETFKVSWCLKWLSGKAGMANVSLKVCDLEELLVKLYKHKLDEEPSRSRVRRMLDVFVWDYASNTRCRWHEENDIVLCALAVCKKHAYCISESLAPVYGFILTSAHTPAHEENCGIIINPKMVVLDSIRYQKGRKKDSSCGGRYFSLHSSAMKATEIALRESPAGVGPGISPVGRGRGITRLLERLSASGQALSG</sequence>
<evidence type="ECO:0000256" key="11">
    <source>
        <dbReference type="ARBA" id="ARBA00023242"/>
    </source>
</evidence>
<reference evidence="17" key="1">
    <citation type="submission" date="2011-08" db="EMBL/GenBank/DDBJ databases">
        <title>The draft genome of Latimeria chalumnae.</title>
        <authorList>
            <person name="Di Palma F."/>
            <person name="Alfoldi J."/>
            <person name="Johnson J."/>
            <person name="Berlin A."/>
            <person name="Gnerre S."/>
            <person name="Jaffe D."/>
            <person name="MacCallum I."/>
            <person name="Young S."/>
            <person name="Walker B.J."/>
            <person name="Lander E."/>
            <person name="Lindblad-Toh K."/>
        </authorList>
    </citation>
    <scope>NUCLEOTIDE SEQUENCE [LARGE SCALE GENOMIC DNA]</scope>
    <source>
        <strain evidence="17">Wild caught</strain>
    </source>
</reference>
<keyword evidence="6" id="KW-0963">Cytoplasm</keyword>
<dbReference type="FunFam" id="1.10.30.10:FF:000035">
    <property type="entry name" value="Maelstrom spermatogenic transposon silencer"/>
    <property type="match status" value="1"/>
</dbReference>
<dbReference type="Proteomes" id="UP000008672">
    <property type="component" value="Unassembled WGS sequence"/>
</dbReference>
<dbReference type="GeneID" id="102358271"/>
<evidence type="ECO:0000313" key="17">
    <source>
        <dbReference type="Proteomes" id="UP000008672"/>
    </source>
</evidence>
<keyword evidence="17" id="KW-1185">Reference proteome</keyword>
<evidence type="ECO:0000256" key="10">
    <source>
        <dbReference type="ARBA" id="ARBA00023158"/>
    </source>
</evidence>
<dbReference type="GO" id="GO:0043186">
    <property type="term" value="C:P granule"/>
    <property type="evidence" value="ECO:0007669"/>
    <property type="project" value="TreeGrafter"/>
</dbReference>
<evidence type="ECO:0000256" key="6">
    <source>
        <dbReference type="ARBA" id="ARBA00022490"/>
    </source>
</evidence>
<keyword evidence="11" id="KW-0539">Nucleus</keyword>
<dbReference type="InterPro" id="IPR009071">
    <property type="entry name" value="HMG_box_dom"/>
</dbReference>
<dbReference type="EMBL" id="AFYH01192949">
    <property type="status" value="NOT_ANNOTATED_CDS"/>
    <property type="molecule type" value="Genomic_DNA"/>
</dbReference>
<dbReference type="InterPro" id="IPR036910">
    <property type="entry name" value="HMG_box_dom_sf"/>
</dbReference>
<dbReference type="GO" id="GO:0030154">
    <property type="term" value="P:cell differentiation"/>
    <property type="evidence" value="ECO:0007669"/>
    <property type="project" value="UniProtKB-KW"/>
</dbReference>
<dbReference type="EMBL" id="AFYH01192954">
    <property type="status" value="NOT_ANNOTATED_CDS"/>
    <property type="molecule type" value="Genomic_DNA"/>
</dbReference>
<dbReference type="Pfam" id="PF13017">
    <property type="entry name" value="Maelstrom"/>
    <property type="match status" value="1"/>
</dbReference>
<comment type="subcellular location">
    <subcellularLocation>
        <location evidence="2">Cytoplasm</location>
    </subcellularLocation>
    <subcellularLocation>
        <location evidence="1">Nucleus</location>
    </subcellularLocation>
</comment>
<dbReference type="AlphaFoldDB" id="M3XKM0"/>
<dbReference type="KEGG" id="lcm:102358271"/>
<dbReference type="Gene3D" id="1.10.30.10">
    <property type="entry name" value="High mobility group box domain"/>
    <property type="match status" value="1"/>
</dbReference>
<dbReference type="GO" id="GO:0045892">
    <property type="term" value="P:negative regulation of DNA-templated transcription"/>
    <property type="evidence" value="ECO:0007669"/>
    <property type="project" value="TreeGrafter"/>
</dbReference>
<dbReference type="EMBL" id="AFYH01192950">
    <property type="status" value="NOT_ANNOTATED_CDS"/>
    <property type="molecule type" value="Genomic_DNA"/>
</dbReference>
<dbReference type="GO" id="GO:0043565">
    <property type="term" value="F:sequence-specific DNA binding"/>
    <property type="evidence" value="ECO:0007669"/>
    <property type="project" value="TreeGrafter"/>
</dbReference>
<feature type="domain" description="HMG box" evidence="14">
    <location>
        <begin position="3"/>
        <end position="63"/>
    </location>
</feature>
<dbReference type="GO" id="GO:0007140">
    <property type="term" value="P:male meiotic nuclear division"/>
    <property type="evidence" value="ECO:0007669"/>
    <property type="project" value="TreeGrafter"/>
</dbReference>
<dbReference type="InParanoid" id="M3XKM0"/>
<dbReference type="EMBL" id="AFYH01192953">
    <property type="status" value="NOT_ANNOTATED_CDS"/>
    <property type="molecule type" value="Genomic_DNA"/>
</dbReference>
<keyword evidence="8" id="KW-0744">Spermatogenesis</keyword>
<dbReference type="FunCoup" id="M3XKM0">
    <property type="interactions" value="292"/>
</dbReference>
<name>M3XKM0_LATCH</name>
<dbReference type="SUPFAM" id="SSF47095">
    <property type="entry name" value="HMG-box"/>
    <property type="match status" value="1"/>
</dbReference>
<dbReference type="InterPro" id="IPR024970">
    <property type="entry name" value="Maelstrom"/>
</dbReference>
<comment type="function">
    <text evidence="13">Plays a central role during spermatogenesis by repressing transposable elements and preventing their mobilization, which is essential for the germline integrity. Acts via the piRNA metabolic process, which mediates the repression of transposable elements during meiosis by forming complexes composed of piRNAs and Piwi proteins and governs the methylation and subsequent repression of transposons. Its association with piP-bodies suggests a participation in the secondary piRNAs metabolic process. Required for the localization of germ-cell factors to the meiotic nuage.</text>
</comment>
<evidence type="ECO:0000256" key="7">
    <source>
        <dbReference type="ARBA" id="ARBA00022782"/>
    </source>
</evidence>
<protein>
    <recommendedName>
        <fullName evidence="4">Protein maelstrom homolog</fullName>
    </recommendedName>
</protein>
<dbReference type="PANTHER" id="PTHR21358">
    <property type="entry name" value="PROTEIN MAELSTROM HOMOLOG"/>
    <property type="match status" value="1"/>
</dbReference>
<proteinExistence type="inferred from homology"/>
<comment type="similarity">
    <text evidence="3">Belongs to the maelstrom family.</text>
</comment>
<dbReference type="GO" id="GO:0034587">
    <property type="term" value="P:piRNA processing"/>
    <property type="evidence" value="ECO:0007669"/>
    <property type="project" value="TreeGrafter"/>
</dbReference>
<evidence type="ECO:0000256" key="9">
    <source>
        <dbReference type="ARBA" id="ARBA00023125"/>
    </source>
</evidence>
<evidence type="ECO:0000256" key="3">
    <source>
        <dbReference type="ARBA" id="ARBA00007057"/>
    </source>
</evidence>
<keyword evidence="9" id="KW-0238">DNA-binding</keyword>
<evidence type="ECO:0000256" key="12">
    <source>
        <dbReference type="ARBA" id="ARBA00023254"/>
    </source>
</evidence>
<dbReference type="EMBL" id="AFYH01192951">
    <property type="status" value="NOT_ANNOTATED_CDS"/>
    <property type="molecule type" value="Genomic_DNA"/>
</dbReference>